<gene>
    <name evidence="2" type="ORF">AGABI1DRAFT_72586</name>
</gene>
<dbReference type="InParanoid" id="K5X9I5"/>
<dbReference type="InterPro" id="IPR020843">
    <property type="entry name" value="ER"/>
</dbReference>
<dbReference type="EMBL" id="JH971389">
    <property type="protein sequence ID" value="EKM79893.1"/>
    <property type="molecule type" value="Genomic_DNA"/>
</dbReference>
<dbReference type="InterPro" id="IPR013154">
    <property type="entry name" value="ADH-like_N"/>
</dbReference>
<name>K5X9I5_AGABU</name>
<evidence type="ECO:0000313" key="2">
    <source>
        <dbReference type="EMBL" id="EKM79893.1"/>
    </source>
</evidence>
<dbReference type="SUPFAM" id="SSF51735">
    <property type="entry name" value="NAD(P)-binding Rossmann-fold domains"/>
    <property type="match status" value="1"/>
</dbReference>
<evidence type="ECO:0000259" key="1">
    <source>
        <dbReference type="SMART" id="SM00829"/>
    </source>
</evidence>
<dbReference type="SUPFAM" id="SSF50129">
    <property type="entry name" value="GroES-like"/>
    <property type="match status" value="1"/>
</dbReference>
<dbReference type="InterPro" id="IPR013149">
    <property type="entry name" value="ADH-like_C"/>
</dbReference>
<dbReference type="Proteomes" id="UP000008493">
    <property type="component" value="Unassembled WGS sequence"/>
</dbReference>
<dbReference type="InterPro" id="IPR036291">
    <property type="entry name" value="NAD(P)-bd_dom_sf"/>
</dbReference>
<dbReference type="PANTHER" id="PTHR45033">
    <property type="match status" value="1"/>
</dbReference>
<dbReference type="InterPro" id="IPR011032">
    <property type="entry name" value="GroES-like_sf"/>
</dbReference>
<dbReference type="RefSeq" id="XP_007328973.1">
    <property type="nucleotide sequence ID" value="XM_007328911.1"/>
</dbReference>
<dbReference type="Pfam" id="PF08240">
    <property type="entry name" value="ADH_N"/>
    <property type="match status" value="1"/>
</dbReference>
<accession>K5X9I5</accession>
<feature type="domain" description="Enoyl reductase (ER)" evidence="1">
    <location>
        <begin position="16"/>
        <end position="344"/>
    </location>
</feature>
<dbReference type="eggNOG" id="KOG1198">
    <property type="taxonomic scope" value="Eukaryota"/>
</dbReference>
<evidence type="ECO:0000313" key="3">
    <source>
        <dbReference type="Proteomes" id="UP000008493"/>
    </source>
</evidence>
<dbReference type="AlphaFoldDB" id="K5X9I5"/>
<dbReference type="Gene3D" id="3.40.50.720">
    <property type="entry name" value="NAD(P)-binding Rossmann-like Domain"/>
    <property type="match status" value="1"/>
</dbReference>
<proteinExistence type="predicted"/>
<protein>
    <recommendedName>
        <fullName evidence="1">Enoyl reductase (ER) domain-containing protein</fullName>
    </recommendedName>
</protein>
<dbReference type="OrthoDB" id="9930022at2759"/>
<dbReference type="GO" id="GO:0016491">
    <property type="term" value="F:oxidoreductase activity"/>
    <property type="evidence" value="ECO:0007669"/>
    <property type="project" value="InterPro"/>
</dbReference>
<keyword evidence="3" id="KW-1185">Reference proteome</keyword>
<dbReference type="PANTHER" id="PTHR45033:SF2">
    <property type="entry name" value="ZINC-TYPE ALCOHOL DEHYDROGENASE-LIKE PROTEIN C1773.06C"/>
    <property type="match status" value="1"/>
</dbReference>
<dbReference type="GeneID" id="18831038"/>
<organism evidence="2 3">
    <name type="scientific">Agaricus bisporus var. burnettii (strain JB137-S8 / ATCC MYA-4627 / FGSC 10392)</name>
    <name type="common">White button mushroom</name>
    <dbReference type="NCBI Taxonomy" id="597362"/>
    <lineage>
        <taxon>Eukaryota</taxon>
        <taxon>Fungi</taxon>
        <taxon>Dikarya</taxon>
        <taxon>Basidiomycota</taxon>
        <taxon>Agaricomycotina</taxon>
        <taxon>Agaricomycetes</taxon>
        <taxon>Agaricomycetidae</taxon>
        <taxon>Agaricales</taxon>
        <taxon>Agaricineae</taxon>
        <taxon>Agaricaceae</taxon>
        <taxon>Agaricus</taxon>
    </lineage>
</organism>
<dbReference type="CDD" id="cd08276">
    <property type="entry name" value="MDR7"/>
    <property type="match status" value="1"/>
</dbReference>
<dbReference type="InterPro" id="IPR052711">
    <property type="entry name" value="Zinc_ADH-like"/>
</dbReference>
<reference evidence="3" key="1">
    <citation type="journal article" date="2012" name="Proc. Natl. Acad. Sci. U.S.A.">
        <title>Genome sequence of the button mushroom Agaricus bisporus reveals mechanisms governing adaptation to a humic-rich ecological niche.</title>
        <authorList>
            <person name="Morin E."/>
            <person name="Kohler A."/>
            <person name="Baker A.R."/>
            <person name="Foulongne-Oriol M."/>
            <person name="Lombard V."/>
            <person name="Nagy L.G."/>
            <person name="Ohm R.A."/>
            <person name="Patyshakuliyeva A."/>
            <person name="Brun A."/>
            <person name="Aerts A.L."/>
            <person name="Bailey A.M."/>
            <person name="Billette C."/>
            <person name="Coutinho P.M."/>
            <person name="Deakin G."/>
            <person name="Doddapaneni H."/>
            <person name="Floudas D."/>
            <person name="Grimwood J."/>
            <person name="Hilden K."/>
            <person name="Kuees U."/>
            <person name="LaButti K.M."/>
            <person name="Lapidus A."/>
            <person name="Lindquist E.A."/>
            <person name="Lucas S.M."/>
            <person name="Murat C."/>
            <person name="Riley R.W."/>
            <person name="Salamov A.A."/>
            <person name="Schmutz J."/>
            <person name="Subramanian V."/>
            <person name="Woesten H.A.B."/>
            <person name="Xu J."/>
            <person name="Eastwood D.C."/>
            <person name="Foster G.D."/>
            <person name="Sonnenberg A.S."/>
            <person name="Cullen D."/>
            <person name="de Vries R.P."/>
            <person name="Lundell T."/>
            <person name="Hibbett D.S."/>
            <person name="Henrissat B."/>
            <person name="Burton K.S."/>
            <person name="Kerrigan R.W."/>
            <person name="Challen M.P."/>
            <person name="Grigoriev I.V."/>
            <person name="Martin F."/>
        </authorList>
    </citation>
    <scope>NUCLEOTIDE SEQUENCE [LARGE SCALE GENOMIC DNA]</scope>
    <source>
        <strain evidence="3">JB137-S8 / ATCC MYA-4627 / FGSC 10392</strain>
    </source>
</reference>
<dbReference type="Gene3D" id="3.90.180.10">
    <property type="entry name" value="Medium-chain alcohol dehydrogenases, catalytic domain"/>
    <property type="match status" value="1"/>
</dbReference>
<dbReference type="Pfam" id="PF00107">
    <property type="entry name" value="ADH_zinc_N"/>
    <property type="match status" value="1"/>
</dbReference>
<dbReference type="SMART" id="SM00829">
    <property type="entry name" value="PKS_ER"/>
    <property type="match status" value="1"/>
</dbReference>
<dbReference type="OMA" id="RPATWFT"/>
<dbReference type="HOGENOM" id="CLU_026673_3_4_1"/>
<sequence>MSLPTVTRQYQLPKLGSYLDLELKEKPVNRPKPHEVLVKVHAVSLQYRDLLIAQGFYAAKVISEGLVPCSDMAGEVLALGEGVLDFKVGDRVCANFSMDHLYGDPTSAIIESSLGGQSHGVLTQYRTFPAHSLVKFPEHFSYEEASTLPCAAVTAYNALNGPVPIKAGDTVLVLGTGGVSIFGLQFAVAVGATVIATSSSDEKLQIAADLGATHLINYRKNPDWDKEVLKLTNGVGVDHILEVGGFGTLPRSLNAVRVAGHLHIIGAVSEDKSDFNPITPTIYRAITLRGLVVGSVAQFKDMNRLISANPTKTRPVISKVFSFEEAREAYAFLESQKHVGKVVIKVA</sequence>
<dbReference type="KEGG" id="abp:AGABI1DRAFT72586"/>